<name>A0A6J4VGA4_9BACT</name>
<proteinExistence type="predicted"/>
<feature type="region of interest" description="Disordered" evidence="1">
    <location>
        <begin position="1"/>
        <end position="66"/>
    </location>
</feature>
<sequence>MTAGTHRGAAIEAGNEERLTAGRGTSGARGWLSRQRPDRAARADGARTTPTWRRTARRWTATERES</sequence>
<accession>A0A6J4VGA4</accession>
<evidence type="ECO:0000256" key="1">
    <source>
        <dbReference type="SAM" id="MobiDB-lite"/>
    </source>
</evidence>
<dbReference type="AlphaFoldDB" id="A0A6J4VGA4"/>
<reference evidence="2" key="1">
    <citation type="submission" date="2020-02" db="EMBL/GenBank/DDBJ databases">
        <authorList>
            <person name="Meier V. D."/>
        </authorList>
    </citation>
    <scope>NUCLEOTIDE SEQUENCE</scope>
    <source>
        <strain evidence="2">AVDCRST_MAG59</strain>
    </source>
</reference>
<gene>
    <name evidence="2" type="ORF">AVDCRST_MAG59-4323</name>
</gene>
<organism evidence="2">
    <name type="scientific">uncultured Thermomicrobiales bacterium</name>
    <dbReference type="NCBI Taxonomy" id="1645740"/>
    <lineage>
        <taxon>Bacteria</taxon>
        <taxon>Pseudomonadati</taxon>
        <taxon>Thermomicrobiota</taxon>
        <taxon>Thermomicrobia</taxon>
        <taxon>Thermomicrobiales</taxon>
        <taxon>environmental samples</taxon>
    </lineage>
</organism>
<feature type="compositionally biased region" description="Basic and acidic residues" evidence="1">
    <location>
        <begin position="35"/>
        <end position="45"/>
    </location>
</feature>
<dbReference type="EMBL" id="CADCWF010000316">
    <property type="protein sequence ID" value="CAA9577674.1"/>
    <property type="molecule type" value="Genomic_DNA"/>
</dbReference>
<evidence type="ECO:0000313" key="2">
    <source>
        <dbReference type="EMBL" id="CAA9577674.1"/>
    </source>
</evidence>
<protein>
    <submittedName>
        <fullName evidence="2">Uncharacterized protein</fullName>
    </submittedName>
</protein>